<sequence>MLDVLSPASVERVLGGPTGDAVTDLGLHVLTATARFSG</sequence>
<proteinExistence type="predicted"/>
<reference evidence="1 2" key="1">
    <citation type="submission" date="2023-07" db="EMBL/GenBank/DDBJ databases">
        <title>Comparative genomics of wheat-associated soil bacteria to identify genetic determinants of phenazine resistance.</title>
        <authorList>
            <person name="Mouncey N."/>
        </authorList>
    </citation>
    <scope>NUCLEOTIDE SEQUENCE [LARGE SCALE GENOMIC DNA]</scope>
    <source>
        <strain evidence="1 2">B3I12</strain>
    </source>
</reference>
<gene>
    <name evidence="1" type="ORF">QF034_006561</name>
</gene>
<organism evidence="1 2">
    <name type="scientific">Streptomyces africanus</name>
    <dbReference type="NCBI Taxonomy" id="231024"/>
    <lineage>
        <taxon>Bacteria</taxon>
        <taxon>Bacillati</taxon>
        <taxon>Actinomycetota</taxon>
        <taxon>Actinomycetes</taxon>
        <taxon>Kitasatosporales</taxon>
        <taxon>Streptomycetaceae</taxon>
        <taxon>Streptomyces</taxon>
    </lineage>
</organism>
<evidence type="ECO:0000313" key="2">
    <source>
        <dbReference type="Proteomes" id="UP001232755"/>
    </source>
</evidence>
<comment type="caution">
    <text evidence="1">The sequence shown here is derived from an EMBL/GenBank/DDBJ whole genome shotgun (WGS) entry which is preliminary data.</text>
</comment>
<name>A0ABU0QY44_9ACTN</name>
<dbReference type="Proteomes" id="UP001232755">
    <property type="component" value="Unassembled WGS sequence"/>
</dbReference>
<evidence type="ECO:0000313" key="1">
    <source>
        <dbReference type="EMBL" id="MDQ0752330.1"/>
    </source>
</evidence>
<dbReference type="EMBL" id="JAUSYP010000001">
    <property type="protein sequence ID" value="MDQ0752330.1"/>
    <property type="molecule type" value="Genomic_DNA"/>
</dbReference>
<accession>A0ABU0QY44</accession>
<protein>
    <submittedName>
        <fullName evidence="1">Uncharacterized protein</fullName>
    </submittedName>
</protein>
<keyword evidence="2" id="KW-1185">Reference proteome</keyword>